<reference evidence="14" key="1">
    <citation type="submission" date="2022-02" db="EMBL/GenBank/DDBJ databases">
        <authorList>
            <person name="King R."/>
        </authorList>
    </citation>
    <scope>NUCLEOTIDE SEQUENCE</scope>
</reference>
<dbReference type="PRINTS" id="PR00765">
    <property type="entry name" value="CRBOXYPTASEA"/>
</dbReference>
<dbReference type="Gene3D" id="3.40.630.10">
    <property type="entry name" value="Zn peptidases"/>
    <property type="match status" value="1"/>
</dbReference>
<name>A0A9P0N5B3_SPOLI</name>
<dbReference type="Pfam" id="PF02244">
    <property type="entry name" value="Propep_M14"/>
    <property type="match status" value="1"/>
</dbReference>
<dbReference type="Proteomes" id="UP001153321">
    <property type="component" value="Chromosome 25"/>
</dbReference>
<dbReference type="SUPFAM" id="SSF54897">
    <property type="entry name" value="Protease propeptides/inhibitors"/>
    <property type="match status" value="1"/>
</dbReference>
<keyword evidence="3" id="KW-0121">Carboxypeptidase</keyword>
<feature type="chain" id="PRO_5040355269" description="Peptidase M14 domain-containing protein" evidence="12">
    <location>
        <begin position="16"/>
        <end position="430"/>
    </location>
</feature>
<evidence type="ECO:0000256" key="11">
    <source>
        <dbReference type="PROSITE-ProRule" id="PRU01379"/>
    </source>
</evidence>
<dbReference type="Gene3D" id="3.30.70.340">
    <property type="entry name" value="Metallocarboxypeptidase-like"/>
    <property type="match status" value="1"/>
</dbReference>
<dbReference type="GO" id="GO:0008270">
    <property type="term" value="F:zinc ion binding"/>
    <property type="evidence" value="ECO:0007669"/>
    <property type="project" value="InterPro"/>
</dbReference>
<evidence type="ECO:0000256" key="3">
    <source>
        <dbReference type="ARBA" id="ARBA00022645"/>
    </source>
</evidence>
<dbReference type="InterPro" id="IPR036990">
    <property type="entry name" value="M14A-like_propep"/>
</dbReference>
<protein>
    <recommendedName>
        <fullName evidence="13">Peptidase M14 domain-containing protein</fullName>
    </recommendedName>
</protein>
<evidence type="ECO:0000256" key="4">
    <source>
        <dbReference type="ARBA" id="ARBA00022670"/>
    </source>
</evidence>
<dbReference type="InterPro" id="IPR003146">
    <property type="entry name" value="M14A_act_pep"/>
</dbReference>
<keyword evidence="5" id="KW-0479">Metal-binding</keyword>
<keyword evidence="6 12" id="KW-0732">Signal</keyword>
<dbReference type="AlphaFoldDB" id="A0A9P0N5B3"/>
<evidence type="ECO:0000256" key="6">
    <source>
        <dbReference type="ARBA" id="ARBA00022729"/>
    </source>
</evidence>
<evidence type="ECO:0000256" key="7">
    <source>
        <dbReference type="ARBA" id="ARBA00022801"/>
    </source>
</evidence>
<feature type="active site" description="Proton donor/acceptor" evidence="11">
    <location>
        <position position="386"/>
    </location>
</feature>
<dbReference type="PANTHER" id="PTHR11705">
    <property type="entry name" value="PROTEASE FAMILY M14 CARBOXYPEPTIDASE A,B"/>
    <property type="match status" value="1"/>
</dbReference>
<accession>A0A9P0N5B3</accession>
<evidence type="ECO:0000313" key="15">
    <source>
        <dbReference type="Proteomes" id="UP001153321"/>
    </source>
</evidence>
<keyword evidence="15" id="KW-1185">Reference proteome</keyword>
<dbReference type="InterPro" id="IPR057246">
    <property type="entry name" value="CARBOXYPEPT_ZN_1"/>
</dbReference>
<evidence type="ECO:0000256" key="5">
    <source>
        <dbReference type="ARBA" id="ARBA00022723"/>
    </source>
</evidence>
<feature type="signal peptide" evidence="12">
    <location>
        <begin position="1"/>
        <end position="15"/>
    </location>
</feature>
<evidence type="ECO:0000256" key="9">
    <source>
        <dbReference type="ARBA" id="ARBA00023049"/>
    </source>
</evidence>
<dbReference type="Pfam" id="PF00246">
    <property type="entry name" value="Peptidase_M14"/>
    <property type="match status" value="1"/>
</dbReference>
<evidence type="ECO:0000256" key="10">
    <source>
        <dbReference type="ARBA" id="ARBA00023157"/>
    </source>
</evidence>
<keyword evidence="8" id="KW-0862">Zinc</keyword>
<evidence type="ECO:0000313" key="14">
    <source>
        <dbReference type="EMBL" id="CAH1642093.1"/>
    </source>
</evidence>
<dbReference type="GO" id="GO:0005615">
    <property type="term" value="C:extracellular space"/>
    <property type="evidence" value="ECO:0007669"/>
    <property type="project" value="TreeGrafter"/>
</dbReference>
<keyword evidence="10" id="KW-1015">Disulfide bond</keyword>
<keyword evidence="7" id="KW-0378">Hydrolase</keyword>
<evidence type="ECO:0000256" key="1">
    <source>
        <dbReference type="ARBA" id="ARBA00001947"/>
    </source>
</evidence>
<dbReference type="GO" id="GO:0004181">
    <property type="term" value="F:metallocarboxypeptidase activity"/>
    <property type="evidence" value="ECO:0007669"/>
    <property type="project" value="InterPro"/>
</dbReference>
<evidence type="ECO:0000256" key="8">
    <source>
        <dbReference type="ARBA" id="ARBA00022833"/>
    </source>
</evidence>
<dbReference type="PROSITE" id="PS00132">
    <property type="entry name" value="CARBOXYPEPT_ZN_1"/>
    <property type="match status" value="1"/>
</dbReference>
<keyword evidence="9" id="KW-0482">Metalloprotease</keyword>
<evidence type="ECO:0000259" key="13">
    <source>
        <dbReference type="PROSITE" id="PS52035"/>
    </source>
</evidence>
<dbReference type="SMART" id="SM00631">
    <property type="entry name" value="Zn_pept"/>
    <property type="match status" value="1"/>
</dbReference>
<dbReference type="GO" id="GO:0006508">
    <property type="term" value="P:proteolysis"/>
    <property type="evidence" value="ECO:0007669"/>
    <property type="project" value="UniProtKB-KW"/>
</dbReference>
<dbReference type="PROSITE" id="PS52035">
    <property type="entry name" value="PEPTIDASE_M14"/>
    <property type="match status" value="1"/>
</dbReference>
<evidence type="ECO:0000256" key="12">
    <source>
        <dbReference type="SAM" id="SignalP"/>
    </source>
</evidence>
<dbReference type="InterPro" id="IPR000834">
    <property type="entry name" value="Peptidase_M14"/>
</dbReference>
<evidence type="ECO:0000256" key="2">
    <source>
        <dbReference type="ARBA" id="ARBA00005988"/>
    </source>
</evidence>
<comment type="similarity">
    <text evidence="2 11">Belongs to the peptidase M14 family.</text>
</comment>
<dbReference type="EMBL" id="LR824556">
    <property type="protein sequence ID" value="CAH1642093.1"/>
    <property type="molecule type" value="Genomic_DNA"/>
</dbReference>
<gene>
    <name evidence="14" type="ORF">SPLIT_LOCUS7449</name>
</gene>
<dbReference type="FunFam" id="3.40.630.10:FF:000084">
    <property type="entry name" value="Carboxypeptidase B2"/>
    <property type="match status" value="1"/>
</dbReference>
<sequence>MKWFVLVCILSVNFAKHEHYIGWKSYYIAVSTGDQSKALVPMVQKYELDFLSHPSKGREGVVLVKPQYQAAFVKELEAEGIVYRIHVDDVKKKLDYDDQLIEVKKKSTMSRKRSRKLPFDNYQDIQVIDNYLDNIAKKYPKVAKVVTGGTTFKDLPIKYIKISTTNFEDETKPVIVIDGTIHAREWITPPTVTWAIHKLVENVTEPDLLKRFDWILVPVVNPDGYKYSYHIERFWRKTRSYDKNPVSFVCRGVDANRNFDIKFNTDRYHSDYCRETFQGTHAFSEPESRVIRDILQQNLGRIALYISLHSYGSMIMYPWGHDGSLSHNTPALQAVGSAMASAIQNKALPDFPRYQTGNTGQLVYLSTGTSTDYAHSIGVPLAYGFELPGLADGNAGFNLEPKYIKQVCQETWAGFVVGARLAGDLFKIKI</sequence>
<proteinExistence type="inferred from homology"/>
<dbReference type="PANTHER" id="PTHR11705:SF140">
    <property type="entry name" value="FI02848P-RELATED"/>
    <property type="match status" value="1"/>
</dbReference>
<organism evidence="14 15">
    <name type="scientific">Spodoptera littoralis</name>
    <name type="common">Egyptian cotton leafworm</name>
    <dbReference type="NCBI Taxonomy" id="7109"/>
    <lineage>
        <taxon>Eukaryota</taxon>
        <taxon>Metazoa</taxon>
        <taxon>Ecdysozoa</taxon>
        <taxon>Arthropoda</taxon>
        <taxon>Hexapoda</taxon>
        <taxon>Insecta</taxon>
        <taxon>Pterygota</taxon>
        <taxon>Neoptera</taxon>
        <taxon>Endopterygota</taxon>
        <taxon>Lepidoptera</taxon>
        <taxon>Glossata</taxon>
        <taxon>Ditrysia</taxon>
        <taxon>Noctuoidea</taxon>
        <taxon>Noctuidae</taxon>
        <taxon>Amphipyrinae</taxon>
        <taxon>Spodoptera</taxon>
    </lineage>
</organism>
<keyword evidence="4" id="KW-0645">Protease</keyword>
<feature type="domain" description="Peptidase M14" evidence="13">
    <location>
        <begin position="121"/>
        <end position="422"/>
    </location>
</feature>
<dbReference type="SUPFAM" id="SSF53187">
    <property type="entry name" value="Zn-dependent exopeptidases"/>
    <property type="match status" value="1"/>
</dbReference>
<comment type="cofactor">
    <cofactor evidence="1">
        <name>Zn(2+)</name>
        <dbReference type="ChEBI" id="CHEBI:29105"/>
    </cofactor>
</comment>